<dbReference type="SUPFAM" id="SSF54523">
    <property type="entry name" value="Pili subunits"/>
    <property type="match status" value="1"/>
</dbReference>
<name>I3CJU2_9GAMM</name>
<dbReference type="PANTHER" id="PTHR30093:SF47">
    <property type="entry name" value="TYPE IV PILUS NON-CORE MINOR PILIN PILE"/>
    <property type="match status" value="1"/>
</dbReference>
<reference evidence="2 3" key="1">
    <citation type="submission" date="2011-11" db="EMBL/GenBank/DDBJ databases">
        <title>Improved High-Quality Draft sequence of Beggiatoa alba B18lD.</title>
        <authorList>
            <consortium name="US DOE Joint Genome Institute"/>
            <person name="Lucas S."/>
            <person name="Han J."/>
            <person name="Lapidus A."/>
            <person name="Cheng J.-F."/>
            <person name="Goodwin L."/>
            <person name="Pitluck S."/>
            <person name="Peters L."/>
            <person name="Mikhailova N."/>
            <person name="Held B."/>
            <person name="Detter J.C."/>
            <person name="Han C."/>
            <person name="Tapia R."/>
            <person name="Land M."/>
            <person name="Hauser L."/>
            <person name="Kyrpides N."/>
            <person name="Ivanova N."/>
            <person name="Pagani I."/>
            <person name="Samuel K."/>
            <person name="Teske A."/>
            <person name="Mueller J."/>
            <person name="Woyke T."/>
        </authorList>
    </citation>
    <scope>NUCLEOTIDE SEQUENCE [LARGE SCALE GENOMIC DNA]</scope>
    <source>
        <strain evidence="2 3">B18LD</strain>
    </source>
</reference>
<proteinExistence type="predicted"/>
<keyword evidence="3" id="KW-1185">Reference proteome</keyword>
<dbReference type="Proteomes" id="UP000005744">
    <property type="component" value="Unassembled WGS sequence"/>
</dbReference>
<dbReference type="GO" id="GO:0043683">
    <property type="term" value="P:type IV pilus assembly"/>
    <property type="evidence" value="ECO:0007669"/>
    <property type="project" value="InterPro"/>
</dbReference>
<evidence type="ECO:0000313" key="3">
    <source>
        <dbReference type="Proteomes" id="UP000005744"/>
    </source>
</evidence>
<dbReference type="PANTHER" id="PTHR30093">
    <property type="entry name" value="GENERAL SECRETION PATHWAY PROTEIN G"/>
    <property type="match status" value="1"/>
</dbReference>
<dbReference type="NCBIfam" id="TIGR02532">
    <property type="entry name" value="IV_pilin_GFxxxE"/>
    <property type="match status" value="1"/>
</dbReference>
<dbReference type="STRING" id="395493.BegalDRAFT_3059"/>
<protein>
    <submittedName>
        <fullName evidence="2">Prepilin-type N-terminal cleavage/methylation domain-containing protein</fullName>
    </submittedName>
</protein>
<keyword evidence="1" id="KW-0812">Transmembrane</keyword>
<organism evidence="2 3">
    <name type="scientific">Beggiatoa alba B18LD</name>
    <dbReference type="NCBI Taxonomy" id="395493"/>
    <lineage>
        <taxon>Bacteria</taxon>
        <taxon>Pseudomonadati</taxon>
        <taxon>Pseudomonadota</taxon>
        <taxon>Gammaproteobacteria</taxon>
        <taxon>Thiotrichales</taxon>
        <taxon>Thiotrichaceae</taxon>
        <taxon>Beggiatoa</taxon>
    </lineage>
</organism>
<dbReference type="Gene3D" id="3.30.700.10">
    <property type="entry name" value="Glycoprotein, Type 4 Pilin"/>
    <property type="match status" value="1"/>
</dbReference>
<dbReference type="RefSeq" id="WP_002691468.1">
    <property type="nucleotide sequence ID" value="NZ_JH600070.1"/>
</dbReference>
<keyword evidence="1" id="KW-1133">Transmembrane helix</keyword>
<dbReference type="InterPro" id="IPR031982">
    <property type="entry name" value="PilE-like"/>
</dbReference>
<feature type="transmembrane region" description="Helical" evidence="1">
    <location>
        <begin position="12"/>
        <end position="32"/>
    </location>
</feature>
<gene>
    <name evidence="2" type="ORF">BegalDRAFT_3059</name>
</gene>
<dbReference type="Pfam" id="PF07963">
    <property type="entry name" value="N_methyl"/>
    <property type="match status" value="1"/>
</dbReference>
<accession>I3CJU2</accession>
<evidence type="ECO:0000313" key="2">
    <source>
        <dbReference type="EMBL" id="EIJ43885.1"/>
    </source>
</evidence>
<dbReference type="Pfam" id="PF16732">
    <property type="entry name" value="ComP_DUS"/>
    <property type="match status" value="1"/>
</dbReference>
<keyword evidence="1" id="KW-0472">Membrane</keyword>
<sequence>MIRRKENGFSMLELMSVVAIIAILVAIAVPTYQSYVEKARRSDAKVSLSEVTQLQETYYADHNAYATTMELLMPNKDTKGFGSKTGKCTVATGVACSKEGYYEIRLTTATATNFVVEAKAPTSGVQAKDTKCTSFTLNATGTKGATGTTSADCW</sequence>
<dbReference type="InterPro" id="IPR045584">
    <property type="entry name" value="Pilin-like"/>
</dbReference>
<dbReference type="AlphaFoldDB" id="I3CJU2"/>
<dbReference type="eggNOG" id="COG4968">
    <property type="taxonomic scope" value="Bacteria"/>
</dbReference>
<dbReference type="HOGENOM" id="CLU_091705_6_0_6"/>
<dbReference type="InterPro" id="IPR012902">
    <property type="entry name" value="N_methyl_site"/>
</dbReference>
<evidence type="ECO:0000256" key="1">
    <source>
        <dbReference type="SAM" id="Phobius"/>
    </source>
</evidence>
<dbReference type="OrthoDB" id="7067387at2"/>
<dbReference type="EMBL" id="JH600070">
    <property type="protein sequence ID" value="EIJ43885.1"/>
    <property type="molecule type" value="Genomic_DNA"/>
</dbReference>